<name>A0A0E9QXQ0_ANGAN</name>
<sequence>MGESHTSHHPGGPTSGLRPLNP</sequence>
<protein>
    <submittedName>
        <fullName evidence="2">Uncharacterized protein</fullName>
    </submittedName>
</protein>
<organism evidence="2">
    <name type="scientific">Anguilla anguilla</name>
    <name type="common">European freshwater eel</name>
    <name type="synonym">Muraena anguilla</name>
    <dbReference type="NCBI Taxonomy" id="7936"/>
    <lineage>
        <taxon>Eukaryota</taxon>
        <taxon>Metazoa</taxon>
        <taxon>Chordata</taxon>
        <taxon>Craniata</taxon>
        <taxon>Vertebrata</taxon>
        <taxon>Euteleostomi</taxon>
        <taxon>Actinopterygii</taxon>
        <taxon>Neopterygii</taxon>
        <taxon>Teleostei</taxon>
        <taxon>Anguilliformes</taxon>
        <taxon>Anguillidae</taxon>
        <taxon>Anguilla</taxon>
    </lineage>
</organism>
<reference evidence="2" key="2">
    <citation type="journal article" date="2015" name="Fish Shellfish Immunol.">
        <title>Early steps in the European eel (Anguilla anguilla)-Vibrio vulnificus interaction in the gills: Role of the RtxA13 toxin.</title>
        <authorList>
            <person name="Callol A."/>
            <person name="Pajuelo D."/>
            <person name="Ebbesson L."/>
            <person name="Teles M."/>
            <person name="MacKenzie S."/>
            <person name="Amaro C."/>
        </authorList>
    </citation>
    <scope>NUCLEOTIDE SEQUENCE</scope>
</reference>
<dbReference type="EMBL" id="GBXM01087714">
    <property type="protein sequence ID" value="JAH20863.1"/>
    <property type="molecule type" value="Transcribed_RNA"/>
</dbReference>
<accession>A0A0E9QXQ0</accession>
<dbReference type="AlphaFoldDB" id="A0A0E9QXQ0"/>
<proteinExistence type="predicted"/>
<evidence type="ECO:0000256" key="1">
    <source>
        <dbReference type="SAM" id="MobiDB-lite"/>
    </source>
</evidence>
<reference evidence="2" key="1">
    <citation type="submission" date="2014-11" db="EMBL/GenBank/DDBJ databases">
        <authorList>
            <person name="Amaro Gonzalez C."/>
        </authorList>
    </citation>
    <scope>NUCLEOTIDE SEQUENCE</scope>
</reference>
<feature type="region of interest" description="Disordered" evidence="1">
    <location>
        <begin position="1"/>
        <end position="22"/>
    </location>
</feature>
<evidence type="ECO:0000313" key="2">
    <source>
        <dbReference type="EMBL" id="JAH20863.1"/>
    </source>
</evidence>